<dbReference type="Pfam" id="PF00668">
    <property type="entry name" value="Condensation"/>
    <property type="match status" value="6"/>
</dbReference>
<dbReference type="NCBIfam" id="NF003417">
    <property type="entry name" value="PRK04813.1"/>
    <property type="match status" value="4"/>
</dbReference>
<evidence type="ECO:0000256" key="3">
    <source>
        <dbReference type="ARBA" id="ARBA00022450"/>
    </source>
</evidence>
<dbReference type="NCBIfam" id="TIGR01733">
    <property type="entry name" value="AA-adenyl-dom"/>
    <property type="match status" value="4"/>
</dbReference>
<sequence>MYAVQLYVSLSGPLDPDGLRTAVQAVVTRHPNLAARFSQQYAEPVQIILADPEVPWQYVELDGEEQIAALCAEERIAVCELGNEPAFRAALIRTGADQYRFVLTNHHIVLDGWSLPILLGEVFATYYGQRLGPAAPYRRFVSWLTGRDLDAARAAWGQVLAGFDTPTLVGPAGRVPAGRGVASFQLSKDTTRALGELARSCHTTVSTVLQGAYARVLMSLTGQRDVAFGTTVSGRPDEVLGADSMVGLLINTVPVRVRISRATTTADLLDQLQNDHAQTLDHQHLALSEIHRVTGQDHLFDTFFVYENYPIDAAKLSGTDGLAVTNFAHHETNHYPLSLQAIPGDELTLRVEYGTDVFDAAGVDALIDRLNRVVTTMIADPTVPLASMDLLGADEHAQFDRWSNRAVLAQPALVALSIPALFDAQVARDPEATALSFDGRSTTYRELEETSNRFAHMLVGRGIGPGQRVALLLPRSAEAIVSILAVLKTGAAYVPIDPAAPSARMQLVLDDAAPVAAITNAELAGRLAGANLHIIDANDPAIAGQPGTALPGPAPDDIAYLIYTSGTTGVPKGVAITHRNVAQLVESLHAAPLPRTRVWSQCRSYGFDVSVQEIFGALLGGGRLVVVPESVARAPEDLQRVLVAEHVSVFSTTPSEVGMLSPKVLDSVALIIGAEPCPTELMDQWAPGRVMINAYGPTETTVDVALSAPLAAGSGAVPIGPPISGAALFVLDSWLRPVPAGVVGELYVAGNGVGVGYLDRAGLTGSRFVACPFGGFGTRMYRTGDLAWWGADGQLRYVGRADEQVKIRGYRIELGEVQAVLGGLDGVDQAIVIAREDRPGEKRLVGYVTGAPAALDPAALRAAVAERLPEYMVPAAIVVIDAVPLTVNGKLDRRALPAPEFTDTGQYRAPASVVEEALADIYVKVLGVKRVGVDDSFFNLGGDSLSAMRLIAAVNTALNTRLSVRALFESPTVAQLAVLIGGERAQLEPVAAEPQPVVAKSSSTGFGGPMRIDDVLPLTPLQQGLLFHASAALGGDDVYAVQLYVSLSGPLDQERLGTAVQEVVARHPNLAARFSQRFDEPVQVIPADPVVPWQYFELDGDDVEEQIAQVCAAERVAVCELVNEPAFRAALIRTGADQYRFVLTNHHIVLDGWSLPILLGEVFATYYGQRLGPAAPYRRFVSWLTGRDLDAARAAWRRVLAGFETPTLLGAAGRASLGRRDVVSSAMSEEMTRSLGTLARSCHTTVSTVLQGAYARVLMSLTGQRDVAFGTTVSGRPDEVLGADSMVGLLINTVPVRVRISRATTTADLLDQLQNDHAQTLDHQHLALSEIHRVTGQDHLFDTFFVYENYPIDAAKLSGTDGLAVTNFAHREYNHYPIAIQALPGVELTLRAEYDTDVFQAADVEALISRLKRVLAAMIADPGRALSSFDVLDEAEIGNVVQWSNRAALEQPAPIQPSIPAMFAAQVARAPEALALTWGERSWTYRELEETSNRFAHMLVGRGIGPGQRVALLLPRSAEAIVSILAVLKTGAAYVPIDPAVPSARMQLVLDDAAPVAAITNAELAGRLAGANLHIIDANDPAIAGQPGTALPGPAPDDIAYLIYTSGTTGVPKGVAITHQNVTQLLAAMDANIAMAGQVWSLWHSLAFDVSVCEMWGALLYGGRLVVVPESVARAPEEFHALLAAEQVTVLSQTPSAFYALQTADALQPDVSCQLKLHAVIFAGERLEPQRLRAWLDSHPGSPRLLNLYGTTETTVHASFREIVKEDTGADVSPVGGPLPDLAFFVLDQWLRPVPTGVVGDLYVAGPQAGLGYWRRPGLSSSRFVACPFGAPGMRMYRTGDLVWWGADGELRYVGRADEQVKIRGYRIELGEVRAVLAELDGVAQAVVIAREDRPGDKRLVGYVTSASAVPDPAALRAAVAERLPEYMVPAAIMVIDELPLTVNGKLDRRALPAPEFAGTDSYRAPATAVEEILVGIYARILGLSRVGVDDSFFDLGGDSLSAMRLIAAVNTGLNTHLSVRALFEAPSVAQLAPRIGGDDDRLKPLRPVERPSVIPLSFSQNRLWFLDQLQGPSPTYNMAVGLRLRGPLNTAALGAALADVVGRHESLRTIFAAPGGIPQQVVVPVADADFGWDVVDAAGWSQAQLDEAVSKVALHSFDLSTEIPMQARLFRVTDDDHVVVAVAHHIAADGLSMGPMVNDLGVAYVCRGAGLNPVWPELPVQYVDYTLWQRAQFGDLDDGNSLIAAQLAYWQDALAGMPERLQLPTDRPYPTVADQRGATVGWQWPVELQQRIAAVAREHNATSFMLVQAALSLLLGKMSASSDVAVGFPIGGRNDPALDALVGFFVNTLVLRVDIGGDPTVADLLAQVRTRSLAAYEHQDVPFEVVVERINPTRSLNHHPLVQVMLAWQNLPGETSEDIALALGDLQVTQLPLDTHTARVDLAFSLTERWTHAGEPTGVFGMAEFRTDVFDAASIETLVKRLERVLVAMTADPAQRVSSIDVLDSAEHAHLDAIGNRAVLSESVSESVSVPELFAAQVNRAPRAVALTSGDVSMTYQELEDSANRYAHLLSGRGVEAGDCVALLLDRSADAVVVMLAALKVGAAYLAIDPALPETRVEFMLADAAPVAVVTTAVLRSRLHGHDVAVIDIDDEGVGRQPSTPLPAPSPDNIAYLIYTSGTTGTPKGVALSHRNLAHLAASAHPALPANQVWTQCHSYAFDFSVWEIWAALLGGGRLLVVPDAVVRSPDEFHALLVSEHVNVLTQTPSAVAALRPEGLESVALLLGGEACPPEVVEQWAPGRVVINAYGPTEVTVYASMSAPLTVGAEVPIGAPPPTVALFVLDERLRPVPEGVVGELYVAGRGVGVGYIGRTGLTASRFVPCPFGEPGARMYRTGDLVRWRADGQLQYLGRADEQVKIRGYRIEPGEVQAVLAGLDGVDQAVVIAREDRAGDPRLVGYFTGTADPVKIRVALAEKLPSYMVPAAVLELAALPLTVSGKLDRRALPAPDYQDAENYRAPSSPTEEILAGIFAQVLGTDRVGVDDSFFDLGGDSLSAMRLVAAVNNSLGSGLAVRALFEAPTVAQLAPRVTGDESKSEPLVAGPRPDVVPLSFAQNRLWIVDQLQGPSPIYNLPVALRLRGQLDPDALGAALADVVDHQQSLRTRFPAVEGVPQQLVVAADVADFGWAVIDATSWSDAELMDAIETATRYTFDLATEIPMQARLFRVADDEHILVAVVHHIAADGWSIAPLVRDLGVAYASRSAGVAPGWADLAVQYVDYTLWQRSRLGDLADTDSRISAELAYWEDALAGMPEQLQLPTDRPYPVAADYRGARLEVEWPAELQQQVARVAREHNATSFMVIQAALAVLLSNLSANNDVAVGFPIAGRGDTALDELVGFFVNTLVLRVDLTGNPTFADLLAQVRRRSLSAYEHQDVPFEVLVERLKPTRSMAHHPLVQVVLAWQNFGWQAGDAAGLSLGDLQVEPMAVDTETARMDLTFNLAERWNEAGDPAGIGGGVEFRTDVFDAASIQNLVDRLQRVLAEMTADPTRRMSALDVLDTDEHARLDQVGNRAVLTQSVSTPETIASMFATQTVRTPDAAAVTFEGVSMTYRELDEAADRAARMLASRGAGPGQRVALLLPRSAEAIVAMVAVVKTGATYVPIDPSVPEARRQFVLGDAKPVAAVTTAGLAELLDGHDLSVIDASELLAPAVDTGAPLPGPNAGDIAYIIYTSGTTGTPKGVAIPHRNVVSLLQTLDADMDMSGLAWSQCHSLAFDFSVWEIWGALLYGGRVVVVPDAVVRSPEDLHALLVSEQVGVLSQTPSAFYALQTADAAHPALGAQLKLEAVVFGGEALEPQRMRAWLENHPAGTPRLINMYGITETTVHASFREIVTGDADSAVSPIGVPLDHLGFFVLDTLLRPVPPGVVGELYVAGAGVADGYIGRAGLSSTRFVACPFGKPGARMYRTGDLMAWGADGELRYMGRSDEQVKIRGYRIELGEIQAALSELDGVEQAVVIAREDRPGDKRLVGYVTGDVDIASARTVLGDRLPSYMVPSAVVAIDALPLTVNGKLDTKALPAPDYQDVDSYRAPSDAVEEILAGIYAQVLGLERVGVDESFFELGGDSILSMQVVARARAAGVLCRPRDIFVEQTVAGLARVATLSDGDNDVVDEGGGPLLATPIIRWLHDVAGPVDQFNQTVLIQAPVGVTEDDVLVVLQAVLDRHAMLRLRVEDDDTGEWSLTAPDPGAVDARTSLHTVDVLSDETVAKARSRLNPAAGAMVSALWAAPTGQLLIIAHHLAVDGVSWRILVEDFNLAWAQLHGRQQVELPPPRTSFARWASILAEYAYHPEVVEQAARWRQITAVPAPLPAVQPAVDTYANAGSLSVELDPETTRMLLGEVPAAFHAGINDILLIAFGLALTEFLGTAGSPVVIDAEGHGRQEEVADVDLSRTVGWFTTKFPVSLAVGGLDWDQVLVGDLELGPIIKDAKEQLRALPDGLTYGLLRYLNNDVDLAGADPTIGFNYLGRMSGGGGQMSGDYWEIREDGWKVTGAAAAVPMPLMHTVELNAGTVETLDGPRLRAGWTWALSALDHAQVSRLSGLWFDALAGICAHVHGGGGGLTPSDIAPARLTQQQIDDLCQAQNVADILPLTPLQRGLLFHANIAHSSGDDVYAVQMGVTLSGRLDRYRLQEAVQSAVQRHPNLLARFCSAAGGQERSDPGIHFDEPVQVIPADPVLPWQYVDLSRQPADRDEQIAALCRAERLAVCDLAEQTAFRATLIRIAPDQHRLVLTNHHILLDGWSLTVLLQEVFAGYYGQRLPAAVPYGRFITWLADRDVSAARSAWRETLAGFDTPTLVGPPDLGVGPRNVISLRVSPETTLALTELARTHHTTISTVLQAAWTQLLMEMTGQRDVAFGVVVAGRPADVAGADSMVGLLINTVPMRVSVSPDTTIAGLLDQLQDSRSRTFEYEYLGLNEIHRVAGQTKLFDTVFVYENYPTDTSLLSGADGLSVTDVASRDYYHYPLTIQAVPGNELDLRIQYRTDVFDDNSIQQLVGQLDRALTTMATDPGRQLAAVDGWDNPPLPATPAPERPGYRAPTADIEQILCDIYTQVLGVDRVGLDDSFFDLGGDSLSAMRAVVAINSALDGQVTLPEFFATPAVRELSQRVAG</sequence>
<keyword evidence="9" id="KW-1185">Reference proteome</keyword>
<feature type="domain" description="Carrier" evidence="7">
    <location>
        <begin position="5094"/>
        <end position="5167"/>
    </location>
</feature>
<dbReference type="InterPro" id="IPR029058">
    <property type="entry name" value="AB_hydrolase_fold"/>
</dbReference>
<dbReference type="FunFam" id="3.40.50.12780:FF:000012">
    <property type="entry name" value="Non-ribosomal peptide synthetase"/>
    <property type="match status" value="4"/>
</dbReference>
<protein>
    <recommendedName>
        <fullName evidence="7">Carrier domain-containing protein</fullName>
    </recommendedName>
</protein>
<evidence type="ECO:0000256" key="6">
    <source>
        <dbReference type="ARBA" id="ARBA00023194"/>
    </source>
</evidence>
<dbReference type="InterPro" id="IPR010060">
    <property type="entry name" value="NRPS_synth"/>
</dbReference>
<dbReference type="Pfam" id="PF00501">
    <property type="entry name" value="AMP-binding"/>
    <property type="match status" value="4"/>
</dbReference>
<dbReference type="InterPro" id="IPR023213">
    <property type="entry name" value="CAT-like_dom_sf"/>
</dbReference>
<feature type="domain" description="Carrier" evidence="7">
    <location>
        <begin position="4088"/>
        <end position="4162"/>
    </location>
</feature>
<evidence type="ECO:0000313" key="8">
    <source>
        <dbReference type="EMBL" id="BBY62434.1"/>
    </source>
</evidence>
<dbReference type="GO" id="GO:0017000">
    <property type="term" value="P:antibiotic biosynthetic process"/>
    <property type="evidence" value="ECO:0007669"/>
    <property type="project" value="UniProtKB-KW"/>
</dbReference>
<dbReference type="CDD" id="cd19540">
    <property type="entry name" value="LCL_NRPS-like"/>
    <property type="match status" value="2"/>
</dbReference>
<dbReference type="CDD" id="cd17643">
    <property type="entry name" value="A_NRPS_Cytc1-like"/>
    <property type="match status" value="2"/>
</dbReference>
<organism evidence="8 9">
    <name type="scientific">Mycolicibacterium helvum</name>
    <dbReference type="NCBI Taxonomy" id="1534349"/>
    <lineage>
        <taxon>Bacteria</taxon>
        <taxon>Bacillati</taxon>
        <taxon>Actinomycetota</taxon>
        <taxon>Actinomycetes</taxon>
        <taxon>Mycobacteriales</taxon>
        <taxon>Mycobacteriaceae</taxon>
        <taxon>Mycolicibacterium</taxon>
    </lineage>
</organism>
<keyword evidence="4" id="KW-0597">Phosphoprotein</keyword>
<evidence type="ECO:0000313" key="9">
    <source>
        <dbReference type="Proteomes" id="UP000467148"/>
    </source>
</evidence>
<dbReference type="FunFam" id="3.30.300.30:FF:000010">
    <property type="entry name" value="Enterobactin synthetase component F"/>
    <property type="match status" value="4"/>
</dbReference>
<dbReference type="InterPro" id="IPR020806">
    <property type="entry name" value="PKS_PP-bd"/>
</dbReference>
<dbReference type="FunFam" id="2.30.38.10:FF:000001">
    <property type="entry name" value="Non-ribosomal peptide synthetase PvdI"/>
    <property type="match status" value="1"/>
</dbReference>
<dbReference type="InterPro" id="IPR036736">
    <property type="entry name" value="ACP-like_sf"/>
</dbReference>
<feature type="domain" description="Carrier" evidence="7">
    <location>
        <begin position="3017"/>
        <end position="3092"/>
    </location>
</feature>
<dbReference type="Gene3D" id="3.30.559.30">
    <property type="entry name" value="Nonribosomal peptide synthetase, condensation domain"/>
    <property type="match status" value="6"/>
</dbReference>
<dbReference type="PROSITE" id="PS00012">
    <property type="entry name" value="PHOSPHOPANTETHEINE"/>
    <property type="match status" value="4"/>
</dbReference>
<dbReference type="Gene3D" id="3.30.300.30">
    <property type="match status" value="4"/>
</dbReference>
<dbReference type="InterPro" id="IPR042099">
    <property type="entry name" value="ANL_N_sf"/>
</dbReference>
<feature type="domain" description="Carrier" evidence="7">
    <location>
        <begin position="909"/>
        <end position="984"/>
    </location>
</feature>
<dbReference type="SUPFAM" id="SSF52777">
    <property type="entry name" value="CoA-dependent acyltransferases"/>
    <property type="match status" value="12"/>
</dbReference>
<accession>A0A7I7SZE8</accession>
<dbReference type="InterPro" id="IPR025110">
    <property type="entry name" value="AMP-bd_C"/>
</dbReference>
<keyword evidence="6" id="KW-0045">Antibiotic biosynthesis</keyword>
<dbReference type="PANTHER" id="PTHR45527">
    <property type="entry name" value="NONRIBOSOMAL PEPTIDE SYNTHETASE"/>
    <property type="match status" value="1"/>
</dbReference>
<dbReference type="FunFam" id="3.40.50.980:FF:000001">
    <property type="entry name" value="Non-ribosomal peptide synthetase"/>
    <property type="match status" value="4"/>
</dbReference>
<proteinExistence type="inferred from homology"/>
<dbReference type="Pfam" id="PF00550">
    <property type="entry name" value="PP-binding"/>
    <property type="match status" value="5"/>
</dbReference>
<dbReference type="FunFam" id="1.10.1200.10:FF:000005">
    <property type="entry name" value="Nonribosomal peptide synthetase 1"/>
    <property type="match status" value="5"/>
</dbReference>
<dbReference type="GO" id="GO:0008610">
    <property type="term" value="P:lipid biosynthetic process"/>
    <property type="evidence" value="ECO:0007669"/>
    <property type="project" value="UniProtKB-ARBA"/>
</dbReference>
<dbReference type="PROSITE" id="PS50075">
    <property type="entry name" value="CARRIER"/>
    <property type="match status" value="5"/>
</dbReference>
<dbReference type="Gene3D" id="3.30.559.10">
    <property type="entry name" value="Chloramphenicol acetyltransferase-like domain"/>
    <property type="match status" value="6"/>
</dbReference>
<dbReference type="Gene3D" id="3.40.50.980">
    <property type="match status" value="2"/>
</dbReference>
<keyword evidence="3" id="KW-0596">Phosphopantetheine</keyword>
<dbReference type="InterPro" id="IPR000873">
    <property type="entry name" value="AMP-dep_synth/lig_dom"/>
</dbReference>
<feature type="domain" description="Carrier" evidence="7">
    <location>
        <begin position="1965"/>
        <end position="2040"/>
    </location>
</feature>
<dbReference type="PANTHER" id="PTHR45527:SF1">
    <property type="entry name" value="FATTY ACID SYNTHASE"/>
    <property type="match status" value="1"/>
</dbReference>
<dbReference type="InterPro" id="IPR006162">
    <property type="entry name" value="Ppantetheine_attach_site"/>
</dbReference>
<comment type="cofactor">
    <cofactor evidence="1">
        <name>pantetheine 4'-phosphate</name>
        <dbReference type="ChEBI" id="CHEBI:47942"/>
    </cofactor>
</comment>
<dbReference type="GO" id="GO:0005829">
    <property type="term" value="C:cytosol"/>
    <property type="evidence" value="ECO:0007669"/>
    <property type="project" value="TreeGrafter"/>
</dbReference>
<dbReference type="PROSITE" id="PS00455">
    <property type="entry name" value="AMP_BINDING"/>
    <property type="match status" value="4"/>
</dbReference>
<evidence type="ECO:0000256" key="5">
    <source>
        <dbReference type="ARBA" id="ARBA00022737"/>
    </source>
</evidence>
<dbReference type="SUPFAM" id="SSF56801">
    <property type="entry name" value="Acetyl-CoA synthetase-like"/>
    <property type="match status" value="4"/>
</dbReference>
<dbReference type="Gene3D" id="3.40.50.1820">
    <property type="entry name" value="alpha/beta hydrolase"/>
    <property type="match status" value="1"/>
</dbReference>
<keyword evidence="5" id="KW-0677">Repeat</keyword>
<dbReference type="GO" id="GO:0044550">
    <property type="term" value="P:secondary metabolite biosynthetic process"/>
    <property type="evidence" value="ECO:0007669"/>
    <property type="project" value="UniProtKB-ARBA"/>
</dbReference>
<dbReference type="Pfam" id="PF13193">
    <property type="entry name" value="AMP-binding_C"/>
    <property type="match status" value="4"/>
</dbReference>
<evidence type="ECO:0000256" key="2">
    <source>
        <dbReference type="ARBA" id="ARBA00006432"/>
    </source>
</evidence>
<dbReference type="KEGG" id="mhev:MHEL_06770"/>
<dbReference type="CDD" id="cd19543">
    <property type="entry name" value="DCL_NRPS"/>
    <property type="match status" value="3"/>
</dbReference>
<evidence type="ECO:0000256" key="1">
    <source>
        <dbReference type="ARBA" id="ARBA00001957"/>
    </source>
</evidence>
<dbReference type="GO" id="GO:0031177">
    <property type="term" value="F:phosphopantetheine binding"/>
    <property type="evidence" value="ECO:0007669"/>
    <property type="project" value="InterPro"/>
</dbReference>
<dbReference type="Gene3D" id="1.10.1200.10">
    <property type="entry name" value="ACP-like"/>
    <property type="match status" value="4"/>
</dbReference>
<dbReference type="InterPro" id="IPR010071">
    <property type="entry name" value="AA_adenyl_dom"/>
</dbReference>
<evidence type="ECO:0000259" key="7">
    <source>
        <dbReference type="PROSITE" id="PS50075"/>
    </source>
</evidence>
<dbReference type="InterPro" id="IPR020845">
    <property type="entry name" value="AMP-binding_CS"/>
</dbReference>
<comment type="similarity">
    <text evidence="2">Belongs to the ATP-dependent AMP-binding enzyme family.</text>
</comment>
<dbReference type="Gene3D" id="3.40.50.12780">
    <property type="entry name" value="N-terminal domain of ligase-like"/>
    <property type="match status" value="3"/>
</dbReference>
<dbReference type="UniPathway" id="UPA00011"/>
<dbReference type="EMBL" id="AP022596">
    <property type="protein sequence ID" value="BBY62434.1"/>
    <property type="molecule type" value="Genomic_DNA"/>
</dbReference>
<dbReference type="NCBIfam" id="TIGR01720">
    <property type="entry name" value="NRPS-para261"/>
    <property type="match status" value="1"/>
</dbReference>
<dbReference type="SMART" id="SM00823">
    <property type="entry name" value="PKS_PP"/>
    <property type="match status" value="5"/>
</dbReference>
<dbReference type="GO" id="GO:0003824">
    <property type="term" value="F:catalytic activity"/>
    <property type="evidence" value="ECO:0007669"/>
    <property type="project" value="InterPro"/>
</dbReference>
<dbReference type="SUPFAM" id="SSF47336">
    <property type="entry name" value="ACP-like"/>
    <property type="match status" value="5"/>
</dbReference>
<name>A0A7I7SZE8_9MYCO</name>
<dbReference type="GO" id="GO:0043041">
    <property type="term" value="P:amino acid activation for nonribosomal peptide biosynthetic process"/>
    <property type="evidence" value="ECO:0007669"/>
    <property type="project" value="TreeGrafter"/>
</dbReference>
<dbReference type="InterPro" id="IPR045851">
    <property type="entry name" value="AMP-bd_C_sf"/>
</dbReference>
<dbReference type="Gene3D" id="2.30.38.10">
    <property type="entry name" value="Luciferase, Domain 3"/>
    <property type="match status" value="1"/>
</dbReference>
<evidence type="ECO:0000256" key="4">
    <source>
        <dbReference type="ARBA" id="ARBA00022553"/>
    </source>
</evidence>
<dbReference type="InterPro" id="IPR001242">
    <property type="entry name" value="Condensation_dom"/>
</dbReference>
<dbReference type="Proteomes" id="UP000467148">
    <property type="component" value="Chromosome"/>
</dbReference>
<reference evidence="8 9" key="1">
    <citation type="journal article" date="2019" name="Emerg. Microbes Infect.">
        <title>Comprehensive subspecies identification of 175 nontuberculous mycobacteria species based on 7547 genomic profiles.</title>
        <authorList>
            <person name="Matsumoto Y."/>
            <person name="Kinjo T."/>
            <person name="Motooka D."/>
            <person name="Nabeya D."/>
            <person name="Jung N."/>
            <person name="Uechi K."/>
            <person name="Horii T."/>
            <person name="Iida T."/>
            <person name="Fujita J."/>
            <person name="Nakamura S."/>
        </authorList>
    </citation>
    <scope>NUCLEOTIDE SEQUENCE [LARGE SCALE GENOMIC DNA]</scope>
    <source>
        <strain evidence="8 9">JCM 30396</strain>
    </source>
</reference>
<gene>
    <name evidence="8" type="ORF">MHEL_06770</name>
</gene>
<dbReference type="InterPro" id="IPR009081">
    <property type="entry name" value="PP-bd_ACP"/>
</dbReference>